<dbReference type="OrthoDB" id="9811841at2"/>
<comment type="catalytic activity">
    <reaction evidence="1 10">
        <text>Transfers a segment of a (1-&gt;4)-alpha-D-glucan to a new position in an acceptor, which may be glucose or a (1-&gt;4)-alpha-D-glucan.</text>
        <dbReference type="EC" id="2.4.1.25"/>
    </reaction>
</comment>
<evidence type="ECO:0000313" key="11">
    <source>
        <dbReference type="EMBL" id="CUN06347.1"/>
    </source>
</evidence>
<evidence type="ECO:0000256" key="6">
    <source>
        <dbReference type="ARBA" id="ARBA00022679"/>
    </source>
</evidence>
<comment type="similarity">
    <text evidence="2 10">Belongs to the disproportionating enzyme family.</text>
</comment>
<dbReference type="PANTHER" id="PTHR32438:SF5">
    <property type="entry name" value="4-ALPHA-GLUCANOTRANSFERASE DPE1, CHLOROPLASTIC_AMYLOPLASTIC"/>
    <property type="match status" value="1"/>
</dbReference>
<name>A0A173TW71_9FIRM</name>
<reference evidence="11 12" key="1">
    <citation type="submission" date="2015-09" db="EMBL/GenBank/DDBJ databases">
        <authorList>
            <consortium name="Pathogen Informatics"/>
        </authorList>
    </citation>
    <scope>NUCLEOTIDE SEQUENCE [LARGE SCALE GENOMIC DNA]</scope>
    <source>
        <strain evidence="11 12">2789STDY5834970</strain>
    </source>
</reference>
<evidence type="ECO:0000256" key="9">
    <source>
        <dbReference type="ARBA" id="ARBA00031501"/>
    </source>
</evidence>
<dbReference type="RefSeq" id="WP_055186197.1">
    <property type="nucleotide sequence ID" value="NZ_CYXN01000013.1"/>
</dbReference>
<proteinExistence type="inferred from homology"/>
<evidence type="ECO:0000256" key="5">
    <source>
        <dbReference type="ARBA" id="ARBA00022676"/>
    </source>
</evidence>
<dbReference type="EC" id="2.4.1.25" evidence="3 10"/>
<dbReference type="GO" id="GO:0004134">
    <property type="term" value="F:4-alpha-glucanotransferase activity"/>
    <property type="evidence" value="ECO:0007669"/>
    <property type="project" value="UniProtKB-EC"/>
</dbReference>
<keyword evidence="5 10" id="KW-0328">Glycosyltransferase</keyword>
<evidence type="ECO:0000256" key="8">
    <source>
        <dbReference type="ARBA" id="ARBA00031423"/>
    </source>
</evidence>
<dbReference type="NCBIfam" id="NF011080">
    <property type="entry name" value="PRK14508.1-3"/>
    <property type="match status" value="1"/>
</dbReference>
<dbReference type="EMBL" id="CYXN01000013">
    <property type="protein sequence ID" value="CUN06347.1"/>
    <property type="molecule type" value="Genomic_DNA"/>
</dbReference>
<dbReference type="Gene3D" id="3.20.20.80">
    <property type="entry name" value="Glycosidases"/>
    <property type="match status" value="1"/>
</dbReference>
<dbReference type="InterPro" id="IPR003385">
    <property type="entry name" value="Glyco_hydro_77"/>
</dbReference>
<sequence>MRESGILMPVSSLPGPYGIGCFGKAAFQFVDFLSAAGQTIWQLLPLSPTGYGDSPYQSCSAFAGNPYFVDLETLEKEGLLTAADLKAESWGKNPLEVDYGTLYVSRFAVLRKAYAAWRSQCAGLHGCTYYYPDDYYAFTLANEDWLEDYALYMALKVANKMKNWVEWDAPYRRRDKAALAAFAAANEEEIGFWKFVQYKFSVQWQAVKAYANEKGVQILGDIPIYVSADSVDAWVGGKLFELDADGRFARVAGCPPDYFSADGQLWGNPLYDWAYHKKTGYAWWIQRVRHALGIYDLLRIDHFRGFDTYWAIPATSTTARTGKWENGPGMELFDALEAALGKLPIIAEDLGELFPSVRKLLADSTFPGMKVLQFAFGGGDNEYLPHNHVKNGVVYPGTHDNTTLTDWWENGASEKEKATAAAYLHLTPCKPTAKEVAAVKTAAARTALLRAALGSVADRAIIPMYDWLGLGAEAHLNTPGKLGGNWAWRAKAGFDSKALAAQIKAECAVYCRCNADVQNVKESAI</sequence>
<evidence type="ECO:0000256" key="7">
    <source>
        <dbReference type="ARBA" id="ARBA00023277"/>
    </source>
</evidence>
<gene>
    <name evidence="11" type="primary">malQ_2</name>
    <name evidence="11" type="ORF">ERS852582_01756</name>
</gene>
<dbReference type="AlphaFoldDB" id="A0A173TW71"/>
<keyword evidence="6 10" id="KW-0808">Transferase</keyword>
<evidence type="ECO:0000256" key="2">
    <source>
        <dbReference type="ARBA" id="ARBA00005684"/>
    </source>
</evidence>
<evidence type="ECO:0000256" key="4">
    <source>
        <dbReference type="ARBA" id="ARBA00020295"/>
    </source>
</evidence>
<dbReference type="NCBIfam" id="TIGR00217">
    <property type="entry name" value="malQ"/>
    <property type="match status" value="1"/>
</dbReference>
<evidence type="ECO:0000256" key="10">
    <source>
        <dbReference type="RuleBase" id="RU361207"/>
    </source>
</evidence>
<evidence type="ECO:0000313" key="12">
    <source>
        <dbReference type="Proteomes" id="UP000095649"/>
    </source>
</evidence>
<dbReference type="PANTHER" id="PTHR32438">
    <property type="entry name" value="4-ALPHA-GLUCANOTRANSFERASE DPE1, CHLOROPLASTIC/AMYLOPLASTIC"/>
    <property type="match status" value="1"/>
</dbReference>
<dbReference type="Pfam" id="PF02446">
    <property type="entry name" value="Glyco_hydro_77"/>
    <property type="match status" value="1"/>
</dbReference>
<keyword evidence="7 10" id="KW-0119">Carbohydrate metabolism</keyword>
<organism evidence="11 12">
    <name type="scientific">Faecalibacterium prausnitzii</name>
    <dbReference type="NCBI Taxonomy" id="853"/>
    <lineage>
        <taxon>Bacteria</taxon>
        <taxon>Bacillati</taxon>
        <taxon>Bacillota</taxon>
        <taxon>Clostridia</taxon>
        <taxon>Eubacteriales</taxon>
        <taxon>Oscillospiraceae</taxon>
        <taxon>Faecalibacterium</taxon>
    </lineage>
</organism>
<evidence type="ECO:0000256" key="3">
    <source>
        <dbReference type="ARBA" id="ARBA00012560"/>
    </source>
</evidence>
<dbReference type="SUPFAM" id="SSF51445">
    <property type="entry name" value="(Trans)glycosidases"/>
    <property type="match status" value="1"/>
</dbReference>
<evidence type="ECO:0000256" key="1">
    <source>
        <dbReference type="ARBA" id="ARBA00000439"/>
    </source>
</evidence>
<dbReference type="GO" id="GO:0005975">
    <property type="term" value="P:carbohydrate metabolic process"/>
    <property type="evidence" value="ECO:0007669"/>
    <property type="project" value="InterPro"/>
</dbReference>
<accession>A0A173TW71</accession>
<dbReference type="Proteomes" id="UP000095649">
    <property type="component" value="Unassembled WGS sequence"/>
</dbReference>
<protein>
    <recommendedName>
        <fullName evidence="4 10">4-alpha-glucanotransferase</fullName>
        <ecNumber evidence="3 10">2.4.1.25</ecNumber>
    </recommendedName>
    <alternativeName>
        <fullName evidence="8 10">Amylomaltase</fullName>
    </alternativeName>
    <alternativeName>
        <fullName evidence="9 10">Disproportionating enzyme</fullName>
    </alternativeName>
</protein>
<dbReference type="InterPro" id="IPR017853">
    <property type="entry name" value="GH"/>
</dbReference>